<reference evidence="1 2" key="1">
    <citation type="journal article" date="2021" name="Hortic Res">
        <title>High-quality reference genome and annotation aids understanding of berry development for evergreen blueberry (Vaccinium darrowii).</title>
        <authorList>
            <person name="Yu J."/>
            <person name="Hulse-Kemp A.M."/>
            <person name="Babiker E."/>
            <person name="Staton M."/>
        </authorList>
    </citation>
    <scope>NUCLEOTIDE SEQUENCE [LARGE SCALE GENOMIC DNA]</scope>
    <source>
        <strain evidence="2">cv. NJ 8807/NJ 8810</strain>
        <tissue evidence="1">Young leaf</tissue>
    </source>
</reference>
<organism evidence="1 2">
    <name type="scientific">Vaccinium darrowii</name>
    <dbReference type="NCBI Taxonomy" id="229202"/>
    <lineage>
        <taxon>Eukaryota</taxon>
        <taxon>Viridiplantae</taxon>
        <taxon>Streptophyta</taxon>
        <taxon>Embryophyta</taxon>
        <taxon>Tracheophyta</taxon>
        <taxon>Spermatophyta</taxon>
        <taxon>Magnoliopsida</taxon>
        <taxon>eudicotyledons</taxon>
        <taxon>Gunneridae</taxon>
        <taxon>Pentapetalae</taxon>
        <taxon>asterids</taxon>
        <taxon>Ericales</taxon>
        <taxon>Ericaceae</taxon>
        <taxon>Vaccinioideae</taxon>
        <taxon>Vaccinieae</taxon>
        <taxon>Vaccinium</taxon>
    </lineage>
</organism>
<proteinExistence type="predicted"/>
<accession>A0ACB7XGQ9</accession>
<gene>
    <name evidence="1" type="ORF">Vadar_010766</name>
</gene>
<evidence type="ECO:0000313" key="1">
    <source>
        <dbReference type="EMBL" id="KAH7839970.1"/>
    </source>
</evidence>
<keyword evidence="2" id="KW-1185">Reference proteome</keyword>
<dbReference type="EMBL" id="CM037160">
    <property type="protein sequence ID" value="KAH7839970.1"/>
    <property type="molecule type" value="Genomic_DNA"/>
</dbReference>
<sequence>MEPGNVGQHESEGSSQQAQTAIGTRDIDKVLASMAQQSEQQVEFMLSQTQQAIAAVSGIGLLEKFKNLFTTRFEGSVNPIDAENLLRGVERVLVAMRPLVPQVITWERFVNAFNNQYFPEAYRFEQEAAFVTLEQEKEKMTIPEYEAKFSALSRYASDLVDTNEKKCRRFKAGLETNVRTRLISYKQENFADLVDVGRKVGKDVEQMLKREQFKKSKSEAGQASQASKSGAYYKSGSKFQHLKGQSDSKQQSGQRQVASRPSIGRGGSSSGRGTPFQCYRCG</sequence>
<evidence type="ECO:0000313" key="2">
    <source>
        <dbReference type="Proteomes" id="UP000828048"/>
    </source>
</evidence>
<dbReference type="Proteomes" id="UP000828048">
    <property type="component" value="Chromosome 10"/>
</dbReference>
<comment type="caution">
    <text evidence="1">The sequence shown here is derived from an EMBL/GenBank/DDBJ whole genome shotgun (WGS) entry which is preliminary data.</text>
</comment>
<protein>
    <submittedName>
        <fullName evidence="1">Uncharacterized protein</fullName>
    </submittedName>
</protein>
<name>A0ACB7XGQ9_9ERIC</name>